<dbReference type="SUPFAM" id="SSF63825">
    <property type="entry name" value="YWTD domain"/>
    <property type="match status" value="1"/>
</dbReference>
<dbReference type="PANTHER" id="PTHR22722:SF15">
    <property type="entry name" value="LOW-DENSITY LIPOPROTEIN RECEPTOR-RELATED"/>
    <property type="match status" value="1"/>
</dbReference>
<dbReference type="InterPro" id="IPR023415">
    <property type="entry name" value="LDLR_class-A_CS"/>
</dbReference>
<keyword evidence="5" id="KW-0812">Transmembrane</keyword>
<reference evidence="14" key="2">
    <citation type="submission" date="2025-09" db="UniProtKB">
        <authorList>
            <consortium name="Ensembl"/>
        </authorList>
    </citation>
    <scope>IDENTIFICATION</scope>
</reference>
<dbReference type="InterPro" id="IPR002172">
    <property type="entry name" value="LDrepeatLR_classA_rpt"/>
</dbReference>
<evidence type="ECO:0000256" key="9">
    <source>
        <dbReference type="ARBA" id="ARBA00023157"/>
    </source>
</evidence>
<organism evidence="14 15">
    <name type="scientific">Periophthalmus magnuspinnatus</name>
    <dbReference type="NCBI Taxonomy" id="409849"/>
    <lineage>
        <taxon>Eukaryota</taxon>
        <taxon>Metazoa</taxon>
        <taxon>Chordata</taxon>
        <taxon>Craniata</taxon>
        <taxon>Vertebrata</taxon>
        <taxon>Euteleostomi</taxon>
        <taxon>Actinopterygii</taxon>
        <taxon>Neopterygii</taxon>
        <taxon>Teleostei</taxon>
        <taxon>Neoteleostei</taxon>
        <taxon>Acanthomorphata</taxon>
        <taxon>Gobiaria</taxon>
        <taxon>Gobiiformes</taxon>
        <taxon>Gobioidei</taxon>
        <taxon>Gobiidae</taxon>
        <taxon>Oxudercinae</taxon>
        <taxon>Periophthalmus</taxon>
    </lineage>
</organism>
<dbReference type="PROSITE" id="PS51120">
    <property type="entry name" value="LDLRB"/>
    <property type="match status" value="1"/>
</dbReference>
<reference evidence="14" key="1">
    <citation type="submission" date="2025-08" db="UniProtKB">
        <authorList>
            <consortium name="Ensembl"/>
        </authorList>
    </citation>
    <scope>IDENTIFICATION</scope>
</reference>
<dbReference type="Pfam" id="PF00058">
    <property type="entry name" value="Ldl_recept_b"/>
    <property type="match status" value="1"/>
</dbReference>
<evidence type="ECO:0000313" key="14">
    <source>
        <dbReference type="Ensembl" id="ENSPMGP00000015531.1"/>
    </source>
</evidence>
<evidence type="ECO:0000256" key="4">
    <source>
        <dbReference type="ARBA" id="ARBA00022583"/>
    </source>
</evidence>
<evidence type="ECO:0000256" key="1">
    <source>
        <dbReference type="ARBA" id="ARBA00004308"/>
    </source>
</evidence>
<dbReference type="GO" id="GO:0012505">
    <property type="term" value="C:endomembrane system"/>
    <property type="evidence" value="ECO:0007669"/>
    <property type="project" value="UniProtKB-SubCell"/>
</dbReference>
<feature type="disulfide bond" evidence="12">
    <location>
        <begin position="108"/>
        <end position="123"/>
    </location>
</feature>
<feature type="disulfide bond" evidence="12">
    <location>
        <begin position="59"/>
        <end position="74"/>
    </location>
</feature>
<proteinExistence type="predicted"/>
<dbReference type="SMART" id="SM00192">
    <property type="entry name" value="LDLa"/>
    <property type="match status" value="3"/>
</dbReference>
<dbReference type="Ensembl" id="ENSPMGT00000016561.1">
    <property type="protein sequence ID" value="ENSPMGP00000015531.1"/>
    <property type="gene ID" value="ENSPMGG00000012712.1"/>
</dbReference>
<dbReference type="AlphaFoldDB" id="A0A3B4AGB8"/>
<protein>
    <submittedName>
        <fullName evidence="14">Uncharacterized protein</fullName>
    </submittedName>
</protein>
<feature type="disulfide bond" evidence="12">
    <location>
        <begin position="147"/>
        <end position="162"/>
    </location>
</feature>
<evidence type="ECO:0000256" key="6">
    <source>
        <dbReference type="ARBA" id="ARBA00022737"/>
    </source>
</evidence>
<dbReference type="PRINTS" id="PR00261">
    <property type="entry name" value="LDLRECEPTOR"/>
</dbReference>
<dbReference type="GO" id="GO:0042562">
    <property type="term" value="F:hormone binding"/>
    <property type="evidence" value="ECO:0007669"/>
    <property type="project" value="TreeGrafter"/>
</dbReference>
<keyword evidence="11" id="KW-0325">Glycoprotein</keyword>
<keyword evidence="10" id="KW-0675">Receptor</keyword>
<dbReference type="InterPro" id="IPR011042">
    <property type="entry name" value="6-blade_b-propeller_TolB-like"/>
</dbReference>
<dbReference type="InterPro" id="IPR036055">
    <property type="entry name" value="LDL_receptor-like_sf"/>
</dbReference>
<keyword evidence="6" id="KW-0677">Repeat</keyword>
<keyword evidence="15" id="KW-1185">Reference proteome</keyword>
<dbReference type="Pfam" id="PF00057">
    <property type="entry name" value="Ldl_recept_a"/>
    <property type="match status" value="3"/>
</dbReference>
<dbReference type="GO" id="GO:0043235">
    <property type="term" value="C:receptor complex"/>
    <property type="evidence" value="ECO:0007669"/>
    <property type="project" value="TreeGrafter"/>
</dbReference>
<evidence type="ECO:0000256" key="5">
    <source>
        <dbReference type="ARBA" id="ARBA00022692"/>
    </source>
</evidence>
<keyword evidence="7" id="KW-1133">Transmembrane helix</keyword>
<dbReference type="SMART" id="SM00135">
    <property type="entry name" value="LY"/>
    <property type="match status" value="1"/>
</dbReference>
<dbReference type="Gene3D" id="4.10.1220.10">
    <property type="entry name" value="EGF-type module"/>
    <property type="match status" value="1"/>
</dbReference>
<dbReference type="PROSITE" id="PS50068">
    <property type="entry name" value="LDLRA_2"/>
    <property type="match status" value="3"/>
</dbReference>
<evidence type="ECO:0000256" key="8">
    <source>
        <dbReference type="ARBA" id="ARBA00023136"/>
    </source>
</evidence>
<comment type="subcellular location">
    <subcellularLocation>
        <location evidence="1">Endomembrane system</location>
    </subcellularLocation>
    <subcellularLocation>
        <location evidence="2">Membrane</location>
        <topology evidence="2">Single-pass type I membrane protein</topology>
    </subcellularLocation>
</comment>
<keyword evidence="8" id="KW-0472">Membrane</keyword>
<evidence type="ECO:0000256" key="2">
    <source>
        <dbReference type="ARBA" id="ARBA00004479"/>
    </source>
</evidence>
<keyword evidence="3" id="KW-0245">EGF-like domain</keyword>
<evidence type="ECO:0000256" key="10">
    <source>
        <dbReference type="ARBA" id="ARBA00023170"/>
    </source>
</evidence>
<dbReference type="Gene3D" id="4.10.400.10">
    <property type="entry name" value="Low-density Lipoprotein Receptor"/>
    <property type="match status" value="2"/>
</dbReference>
<evidence type="ECO:0000256" key="12">
    <source>
        <dbReference type="PROSITE-ProRule" id="PRU00124"/>
    </source>
</evidence>
<evidence type="ECO:0000256" key="13">
    <source>
        <dbReference type="PROSITE-ProRule" id="PRU00461"/>
    </source>
</evidence>
<keyword evidence="9 12" id="KW-1015">Disulfide bond</keyword>
<evidence type="ECO:0000256" key="7">
    <source>
        <dbReference type="ARBA" id="ARBA00022989"/>
    </source>
</evidence>
<dbReference type="PANTHER" id="PTHR22722">
    <property type="entry name" value="LOW-DENSITY LIPOPROTEIN RECEPTOR-RELATED PROTEIN 2-RELATED"/>
    <property type="match status" value="1"/>
</dbReference>
<evidence type="ECO:0000256" key="3">
    <source>
        <dbReference type="ARBA" id="ARBA00022536"/>
    </source>
</evidence>
<name>A0A3B4AGB8_9GOBI</name>
<evidence type="ECO:0000313" key="15">
    <source>
        <dbReference type="Proteomes" id="UP000261520"/>
    </source>
</evidence>
<dbReference type="Gene3D" id="2.120.10.30">
    <property type="entry name" value="TolB, C-terminal domain"/>
    <property type="match status" value="1"/>
</dbReference>
<dbReference type="InterPro" id="IPR000033">
    <property type="entry name" value="LDLR_classB_rpt"/>
</dbReference>
<feature type="repeat" description="LDL-receptor class B" evidence="13">
    <location>
        <begin position="246"/>
        <end position="289"/>
    </location>
</feature>
<dbReference type="PROSITE" id="PS01209">
    <property type="entry name" value="LDLRA_1"/>
    <property type="match status" value="1"/>
</dbReference>
<dbReference type="GO" id="GO:0006898">
    <property type="term" value="P:receptor-mediated endocytosis"/>
    <property type="evidence" value="ECO:0007669"/>
    <property type="project" value="TreeGrafter"/>
</dbReference>
<sequence length="326" mass="36207">MKETVQIQLIQLLHQSCANAALAPGCVQTALAISSPIKCRRGFKLCKDGLECVMYNHVCDGEVDCKDGSDEEDCATDCKSGLCIINITFYRSFQCAHGKRCIPKEQVCDGQSDCQDRSDEMNCRSAGEGCHQWCDNNTRCIPDTFLCDGEKDCADGSDENKCGKFISLTQSLLSLSVHNNVFQVWWLVSLTSIAAKVASVCLKLCGVMAMQIVGITQMRRTAPDHLSIFDILLFHKVLMYFCSYSRLMFWSEIGSTPQIEQAGMDGSKRKVVVSQGLSWPVSLAFDVLDNRIYWADEKLRCIGSASMDGENVKVKDEKHANITKMP</sequence>
<evidence type="ECO:0000256" key="11">
    <source>
        <dbReference type="ARBA" id="ARBA00023180"/>
    </source>
</evidence>
<dbReference type="GO" id="GO:0016324">
    <property type="term" value="C:apical plasma membrane"/>
    <property type="evidence" value="ECO:0007669"/>
    <property type="project" value="TreeGrafter"/>
</dbReference>
<dbReference type="SUPFAM" id="SSF57424">
    <property type="entry name" value="LDL receptor-like module"/>
    <property type="match status" value="3"/>
</dbReference>
<accession>A0A3B4AGB8</accession>
<dbReference type="CDD" id="cd00112">
    <property type="entry name" value="LDLa"/>
    <property type="match status" value="3"/>
</dbReference>
<dbReference type="Proteomes" id="UP000261520">
    <property type="component" value="Unplaced"/>
</dbReference>
<dbReference type="FunFam" id="4.10.400.10:FF:000045">
    <property type="entry name" value="Low-density lipoprotein receptor-related protein 2"/>
    <property type="match status" value="1"/>
</dbReference>
<comment type="caution">
    <text evidence="12">Lacks conserved residue(s) required for the propagation of feature annotation.</text>
</comment>
<dbReference type="InterPro" id="IPR051221">
    <property type="entry name" value="LDLR-related"/>
</dbReference>
<keyword evidence="4" id="KW-0254">Endocytosis</keyword>